<keyword evidence="4" id="KW-1185">Reference proteome</keyword>
<feature type="compositionally biased region" description="Low complexity" evidence="2">
    <location>
        <begin position="1447"/>
        <end position="1457"/>
    </location>
</feature>
<keyword evidence="1" id="KW-0175">Coiled coil</keyword>
<accession>A0A168N8Z3</accession>
<evidence type="ECO:0000256" key="1">
    <source>
        <dbReference type="SAM" id="Coils"/>
    </source>
</evidence>
<feature type="coiled-coil region" evidence="1">
    <location>
        <begin position="178"/>
        <end position="205"/>
    </location>
</feature>
<evidence type="ECO:0000313" key="3">
    <source>
        <dbReference type="EMBL" id="SAM00061.1"/>
    </source>
</evidence>
<gene>
    <name evidence="3" type="primary">ABSGL_05728.1 scaffold 7429</name>
</gene>
<feature type="region of interest" description="Disordered" evidence="2">
    <location>
        <begin position="1382"/>
        <end position="1467"/>
    </location>
</feature>
<evidence type="ECO:0000256" key="2">
    <source>
        <dbReference type="SAM" id="MobiDB-lite"/>
    </source>
</evidence>
<sequence length="1508" mass="169972">MEQLLLDLHRIMDEYHSWTADHLPDDDKDDETPKTFIQSVADAHQSFQDYLEHDQHVLGVFRKRVLFTQATAPIRQNLDWVQAEMLKTTTTDTGIKELESRVHNAGTLLRRLQEQGAPYDEGGMEIDALTKKYDLVHSWVETIRVWFVEAQRIRQWLGERIDLLETSTIPDGILSPDLTITADQVDDLNTRHEALEKEVECFDKEDMTRLRMHVKDLTVATAKEKDLSPADTTTIEITFTTLMTLDRLLHLLRLRSYHLQVLTLRVFWENEYLKTNTWVHDQTQALDLFINTQARWHDDSDAPDGPSLLKSTIIDILLDFEMEISTFDQGQFTTTVNLYQDMDDTSNVELPCGLESRQVGVEKAFEVLVHRATFARQVVEQYLIMTDFMEAGDWLLYQVGDGLEAKLAQQTRTLYAHFLSQQQGDRIDEQVLVDEHAAFQEQVGRLVTETAPLVPFTTTTTTDNDAENDEGNAHVASAIKARSSELLFYGDSLDLSLAHYRLALQWYTNLIDLDTDLRTLRARIDDDLHAASEWVTSTFTTTDTEATEATQHDKDQLYCHWDHYIQQHVDKLAGYQTGLATVDHGIQGLSDFYETSPSFGNSTEEDDGNVTDTIRYLEDEMDRAATQLQTLASTLDQGKAGISATKARHAWETQVALVARWMDDHAPAWELMQHQAADFTKDLAPLWQGALSWQQEWQDFKDRQLTELKATFEQLADSCMAQQQEQQQDKLIAEVEKMDTNLALTLSSLTQRRTVDDHVTRAEEVLRWMSTTIEPTMTMNGDGLEIQLAKVQDLETTLSTRTTALRDAAKLCIGALHSVPLVDCVNAIQDKVENERLRLHGSLQQLDVDLKDALQNQAAHGNDDDDDGGGAIKTRNMALPKDMGSHDDSMAVPLLQQVSSLLDTLDTKLGGFTKSEEDLDRAKQMLAEVALEQSMDDDDNGSAIFYRTLVDRADTISQQRTLEQSHPVIRRIQGSVENELVALEAIRPDNKTVAFGPQQYQKWARKVASSDQLLKHLRQDVQTSMDPASEQQPQELCQASLTRLELQLLHHKDMMDLVRRVLGHSKSADNVTSWLVHFGKAVSDVSAATTKEEDTGVIQGLETKQKGFEPIMASLTNLNTTIQGTSTSTIETDFTTHWKQVAQDQFEKVDLMWKESVAALASVKRSASWAHKEDTLMVAMATTQAQVNALLQNNMQRMTGGVFERIPRQHDISAMEKKLAELERGLMEKRPEIDALLLEEGSSSSNSDCMETQWNNALNTIHTTKLSLDEAKAACAHLSLVDDIDILLDSMDEVLVKAAPDHQATLIDNKYSKAELQAKLIELNARYTYYKLNIQQKIQRANSNNDSTTVDNTVVAQHQAAQQARWKKMMDLVPSRQLDLKRGLKNSQSDDPLKLKKPLQPRVLKPSSSSSSADLSPPTIKHQRLRTVSSSSALVGPRKLPIRQHGSSSTTTTSTSTVNSKKQAFIPPRKRPNAYVAQAGNVLDVEIGRIVNDTPYRVNVKMVPGEVG</sequence>
<protein>
    <recommendedName>
        <fullName evidence="5">GAR domain-containing protein</fullName>
    </recommendedName>
</protein>
<name>A0A168N8Z3_ABSGL</name>
<dbReference type="OrthoDB" id="10017054at2759"/>
<proteinExistence type="predicted"/>
<dbReference type="STRING" id="4829.A0A168N8Z3"/>
<dbReference type="EMBL" id="LT553109">
    <property type="protein sequence ID" value="SAM00061.1"/>
    <property type="molecule type" value="Genomic_DNA"/>
</dbReference>
<evidence type="ECO:0000313" key="4">
    <source>
        <dbReference type="Proteomes" id="UP000078561"/>
    </source>
</evidence>
<evidence type="ECO:0008006" key="5">
    <source>
        <dbReference type="Google" id="ProtNLM"/>
    </source>
</evidence>
<organism evidence="3">
    <name type="scientific">Absidia glauca</name>
    <name type="common">Pin mould</name>
    <dbReference type="NCBI Taxonomy" id="4829"/>
    <lineage>
        <taxon>Eukaryota</taxon>
        <taxon>Fungi</taxon>
        <taxon>Fungi incertae sedis</taxon>
        <taxon>Mucoromycota</taxon>
        <taxon>Mucoromycotina</taxon>
        <taxon>Mucoromycetes</taxon>
        <taxon>Mucorales</taxon>
        <taxon>Cunninghamellaceae</taxon>
        <taxon>Absidia</taxon>
    </lineage>
</organism>
<dbReference type="Proteomes" id="UP000078561">
    <property type="component" value="Unassembled WGS sequence"/>
</dbReference>
<reference evidence="3" key="1">
    <citation type="submission" date="2016-04" db="EMBL/GenBank/DDBJ databases">
        <authorList>
            <person name="Evans L.H."/>
            <person name="Alamgir A."/>
            <person name="Owens N."/>
            <person name="Weber N.D."/>
            <person name="Virtaneva K."/>
            <person name="Barbian K."/>
            <person name="Babar A."/>
            <person name="Rosenke K."/>
        </authorList>
    </citation>
    <scope>NUCLEOTIDE SEQUENCE [LARGE SCALE GENOMIC DNA]</scope>
    <source>
        <strain evidence="3">CBS 101.48</strain>
    </source>
</reference>
<dbReference type="InParanoid" id="A0A168N8Z3"/>